<dbReference type="Proteomes" id="UP000229526">
    <property type="component" value="Unassembled WGS sequence"/>
</dbReference>
<feature type="transmembrane region" description="Helical" evidence="5">
    <location>
        <begin position="143"/>
        <end position="163"/>
    </location>
</feature>
<gene>
    <name evidence="6" type="ORF">COU11_02690</name>
</gene>
<feature type="transmembrane region" description="Helical" evidence="5">
    <location>
        <begin position="82"/>
        <end position="104"/>
    </location>
</feature>
<evidence type="ECO:0000256" key="3">
    <source>
        <dbReference type="ARBA" id="ARBA00022989"/>
    </source>
</evidence>
<feature type="transmembrane region" description="Helical" evidence="5">
    <location>
        <begin position="110"/>
        <end position="131"/>
    </location>
</feature>
<evidence type="ECO:0000256" key="4">
    <source>
        <dbReference type="ARBA" id="ARBA00023136"/>
    </source>
</evidence>
<keyword evidence="4 5" id="KW-0472">Membrane</keyword>
<dbReference type="GO" id="GO:0030026">
    <property type="term" value="P:intracellular manganese ion homeostasis"/>
    <property type="evidence" value="ECO:0007669"/>
    <property type="project" value="InterPro"/>
</dbReference>
<evidence type="ECO:0000313" key="6">
    <source>
        <dbReference type="EMBL" id="PIR87110.1"/>
    </source>
</evidence>
<dbReference type="AlphaFoldDB" id="A0A2H0UL47"/>
<keyword evidence="2 5" id="KW-0812">Transmembrane</keyword>
<evidence type="ECO:0000313" key="7">
    <source>
        <dbReference type="Proteomes" id="UP000229526"/>
    </source>
</evidence>
<dbReference type="EMBL" id="PFBD01000020">
    <property type="protein sequence ID" value="PIR87110.1"/>
    <property type="molecule type" value="Genomic_DNA"/>
</dbReference>
<dbReference type="GO" id="GO:0005384">
    <property type="term" value="F:manganese ion transmembrane transporter activity"/>
    <property type="evidence" value="ECO:0007669"/>
    <property type="project" value="InterPro"/>
</dbReference>
<protein>
    <recommendedName>
        <fullName evidence="8">VIT family protein</fullName>
    </recommendedName>
</protein>
<dbReference type="GO" id="GO:0012505">
    <property type="term" value="C:endomembrane system"/>
    <property type="evidence" value="ECO:0007669"/>
    <property type="project" value="UniProtKB-SubCell"/>
</dbReference>
<comment type="subcellular location">
    <subcellularLocation>
        <location evidence="1">Endomembrane system</location>
        <topology evidence="1">Multi-pass membrane protein</topology>
    </subcellularLocation>
</comment>
<organism evidence="6 7">
    <name type="scientific">Candidatus Harrisonbacteria bacterium CG10_big_fil_rev_8_21_14_0_10_49_15</name>
    <dbReference type="NCBI Taxonomy" id="1974587"/>
    <lineage>
        <taxon>Bacteria</taxon>
        <taxon>Candidatus Harrisoniibacteriota</taxon>
    </lineage>
</organism>
<evidence type="ECO:0000256" key="2">
    <source>
        <dbReference type="ARBA" id="ARBA00022692"/>
    </source>
</evidence>
<evidence type="ECO:0008006" key="8">
    <source>
        <dbReference type="Google" id="ProtNLM"/>
    </source>
</evidence>
<evidence type="ECO:0000256" key="5">
    <source>
        <dbReference type="SAM" id="Phobius"/>
    </source>
</evidence>
<proteinExistence type="predicted"/>
<dbReference type="Pfam" id="PF01988">
    <property type="entry name" value="VIT1"/>
    <property type="match status" value="2"/>
</dbReference>
<sequence length="165" mass="17287">MKKALGAVYFRNFIFGVEDSLVSTVGLLSGVAIADVPRATIFLTGMVLIFVEAFSMGVGSFLSEHSASDFEGAPEKARRSIVWPALVMFVSYFVSGFIPLFPYIVLPVSAALAVSVVVSLLALFGLGAVSGKITKKSVVREGLRMLIIGGGAVLLGVLVGKMIGV</sequence>
<feature type="transmembrane region" description="Helical" evidence="5">
    <location>
        <begin position="12"/>
        <end position="34"/>
    </location>
</feature>
<dbReference type="InterPro" id="IPR008217">
    <property type="entry name" value="Ccc1_fam"/>
</dbReference>
<keyword evidence="3 5" id="KW-1133">Transmembrane helix</keyword>
<dbReference type="PANTHER" id="PTHR31851">
    <property type="entry name" value="FE(2+)/MN(2+) TRANSPORTER PCL1"/>
    <property type="match status" value="1"/>
</dbReference>
<evidence type="ECO:0000256" key="1">
    <source>
        <dbReference type="ARBA" id="ARBA00004127"/>
    </source>
</evidence>
<comment type="caution">
    <text evidence="6">The sequence shown here is derived from an EMBL/GenBank/DDBJ whole genome shotgun (WGS) entry which is preliminary data.</text>
</comment>
<feature type="transmembrane region" description="Helical" evidence="5">
    <location>
        <begin position="40"/>
        <end position="62"/>
    </location>
</feature>
<accession>A0A2H0UL47</accession>
<name>A0A2H0UL47_9BACT</name>
<reference evidence="7" key="1">
    <citation type="submission" date="2017-09" db="EMBL/GenBank/DDBJ databases">
        <title>Depth-based differentiation of microbial function through sediment-hosted aquifers and enrichment of novel symbionts in the deep terrestrial subsurface.</title>
        <authorList>
            <person name="Probst A.J."/>
            <person name="Ladd B."/>
            <person name="Jarett J.K."/>
            <person name="Geller-Mcgrath D.E."/>
            <person name="Sieber C.M.K."/>
            <person name="Emerson J.B."/>
            <person name="Anantharaman K."/>
            <person name="Thomas B.C."/>
            <person name="Malmstrom R."/>
            <person name="Stieglmeier M."/>
            <person name="Klingl A."/>
            <person name="Woyke T."/>
            <person name="Ryan C.M."/>
            <person name="Banfield J.F."/>
        </authorList>
    </citation>
    <scope>NUCLEOTIDE SEQUENCE [LARGE SCALE GENOMIC DNA]</scope>
</reference>